<reference evidence="1" key="1">
    <citation type="submission" date="2025-08" db="UniProtKB">
        <authorList>
            <consortium name="Ensembl"/>
        </authorList>
    </citation>
    <scope>IDENTIFICATION</scope>
</reference>
<proteinExistence type="predicted"/>
<evidence type="ECO:0000313" key="2">
    <source>
        <dbReference type="Proteomes" id="UP000472270"/>
    </source>
</evidence>
<sequence length="128" mass="14526">MGTLSFSSLTLRTTVVRSVRGGWPRSRAVMVKRSCETSSRSMRCRTLSQPDASSNLRRPHSDQCHYDQNHGLWLWEGDRVKRGGVVIDVFQKALVFIKYHLTLRQLLSVNPLAACSKLSSDVVNFEVF</sequence>
<reference evidence="1" key="2">
    <citation type="submission" date="2025-09" db="UniProtKB">
        <authorList>
            <consortium name="Ensembl"/>
        </authorList>
    </citation>
    <scope>IDENTIFICATION</scope>
</reference>
<evidence type="ECO:0000313" key="1">
    <source>
        <dbReference type="Ensembl" id="ENSSRHP00000026055.1"/>
    </source>
</evidence>
<dbReference type="Ensembl" id="ENSSRHT00000026832.1">
    <property type="protein sequence ID" value="ENSSRHP00000026055.1"/>
    <property type="gene ID" value="ENSSRHG00000013643.1"/>
</dbReference>
<organism evidence="1 2">
    <name type="scientific">Sinocyclocheilus rhinocerous</name>
    <dbReference type="NCBI Taxonomy" id="307959"/>
    <lineage>
        <taxon>Eukaryota</taxon>
        <taxon>Metazoa</taxon>
        <taxon>Chordata</taxon>
        <taxon>Craniata</taxon>
        <taxon>Vertebrata</taxon>
        <taxon>Euteleostomi</taxon>
        <taxon>Actinopterygii</taxon>
        <taxon>Neopterygii</taxon>
        <taxon>Teleostei</taxon>
        <taxon>Ostariophysi</taxon>
        <taxon>Cypriniformes</taxon>
        <taxon>Cyprinidae</taxon>
        <taxon>Cyprininae</taxon>
        <taxon>Sinocyclocheilus</taxon>
    </lineage>
</organism>
<dbReference type="Proteomes" id="UP000472270">
    <property type="component" value="Unassembled WGS sequence"/>
</dbReference>
<protein>
    <submittedName>
        <fullName evidence="1">Uncharacterized protein</fullName>
    </submittedName>
</protein>
<keyword evidence="2" id="KW-1185">Reference proteome</keyword>
<name>A0A673HIL4_9TELE</name>
<dbReference type="AlphaFoldDB" id="A0A673HIL4"/>
<accession>A0A673HIL4</accession>